<dbReference type="CDD" id="cd21801">
    <property type="entry name" value="WH2_Wc_Cobl"/>
    <property type="match status" value="1"/>
</dbReference>
<keyword evidence="1" id="KW-0597">Phosphoprotein</keyword>
<dbReference type="Proteomes" id="UP000587697">
    <property type="component" value="Unassembled WGS sequence"/>
</dbReference>
<evidence type="ECO:0000313" key="4">
    <source>
        <dbReference type="EMBL" id="NXR67238.1"/>
    </source>
</evidence>
<dbReference type="GO" id="GO:0005938">
    <property type="term" value="C:cell cortex"/>
    <property type="evidence" value="ECO:0007669"/>
    <property type="project" value="UniProtKB-ARBA"/>
</dbReference>
<feature type="non-terminal residue" evidence="4">
    <location>
        <position position="1128"/>
    </location>
</feature>
<gene>
    <name evidence="4" type="primary">Cobll1</name>
    <name evidence="4" type="ORF">RHASIB_R04558</name>
</gene>
<feature type="compositionally biased region" description="Polar residues" evidence="2">
    <location>
        <begin position="281"/>
        <end position="296"/>
    </location>
</feature>
<feature type="region of interest" description="Disordered" evidence="2">
    <location>
        <begin position="930"/>
        <end position="969"/>
    </location>
</feature>
<dbReference type="InterPro" id="IPR019025">
    <property type="entry name" value="Cordon-bleu_ubiquitin_domain"/>
</dbReference>
<evidence type="ECO:0000256" key="2">
    <source>
        <dbReference type="SAM" id="MobiDB-lite"/>
    </source>
</evidence>
<feature type="compositionally biased region" description="Polar residues" evidence="2">
    <location>
        <begin position="1004"/>
        <end position="1020"/>
    </location>
</feature>
<dbReference type="GO" id="GO:0003785">
    <property type="term" value="F:actin monomer binding"/>
    <property type="evidence" value="ECO:0007669"/>
    <property type="project" value="InterPro"/>
</dbReference>
<dbReference type="GO" id="GO:0016020">
    <property type="term" value="C:membrane"/>
    <property type="evidence" value="ECO:0007669"/>
    <property type="project" value="UniProtKB-ARBA"/>
</dbReference>
<comment type="caution">
    <text evidence="4">The sequence shown here is derived from an EMBL/GenBank/DDBJ whole genome shotgun (WGS) entry which is preliminary data.</text>
</comment>
<feature type="compositionally biased region" description="Polar residues" evidence="2">
    <location>
        <begin position="26"/>
        <end position="38"/>
    </location>
</feature>
<feature type="compositionally biased region" description="Polar residues" evidence="2">
    <location>
        <begin position="1050"/>
        <end position="1063"/>
    </location>
</feature>
<dbReference type="PANTHER" id="PTHR21557:SF2">
    <property type="entry name" value="CORDON-BLEU PROTEIN-LIKE 1"/>
    <property type="match status" value="1"/>
</dbReference>
<reference evidence="4 5" key="1">
    <citation type="submission" date="2019-09" db="EMBL/GenBank/DDBJ databases">
        <title>Bird 10,000 Genomes (B10K) Project - Family phase.</title>
        <authorList>
            <person name="Zhang G."/>
        </authorList>
    </citation>
    <scope>NUCLEOTIDE SEQUENCE [LARGE SCALE GENOMIC DNA]</scope>
    <source>
        <strain evidence="4">B10K-DU-002-26</strain>
        <tissue evidence="4">Muscle</tissue>
    </source>
</reference>
<feature type="compositionally biased region" description="Polar residues" evidence="2">
    <location>
        <begin position="386"/>
        <end position="401"/>
    </location>
</feature>
<sequence length="1128" mass="123953">MDGRARPAAAPPPSGRKSKAPPPPSETKSIAISPFDNTEPTNLIMEQKENVIDKDIELSVVLPGDVIKYTTVNGRKPMMDLLIFLCAQYHLNPSSYTIELVSAENSQIKFKPNTPVGMLEVEKVIVKAKQIDKKKPAPVIPEQTVRVVINYKKTQKTVVRVSPHSALQELIPIICSKCEFDPSHTLLLKSYQSQEPLDMTKSLNDLGLRELYAMDVSQAASPVDLNLPSFRGSYQSESIDVLKEKENKGFFSFFQRNKKKREQVASAPATPLMSKPRPTFITRSNTVSKQYDSNTLPAEMPKKRRAPLPPMPNSQSAPQELARAHVRPTSDIVKSNSFDRSEQAPLGLVRKGSLPLGDTASVNSSLRRMKRKAPSPPSRAPEDQSESSNEPVTESTESASTKVEGRATEMQLETDIRSSEYNLEEIDEREEISVQQGEDSGSTNTSPEMGEIIAAFSSAEVPLENDKNDPASSAPVPGSVPIDNSQSLKEEKQENMSTDGKGLQTKISSGDAGFQTDRKLNILDQNKTDDHSDIKLIPTTEEGKELQTAEIKTVDFRENNKLEVDRLSNCQACKNDISVSHRNYPQLISEKQDDKTNQTGLDTVKTQDVGIQTLDGNLGRTAQKEIIVPQGVESSTFRELVPQPNRDKNSLVQVMHGMHQESEDTSIEQNLEVQEVTHKKVIPIKDQCHICINGSDFASSETTTETTDDSPVKSHPFYRQDTKPKPKPANEITRDYIPKIGMTTYKIVPPKFLEMMKNWESEVLSDQKDQEVFTLEDPKEFIVQTETPHLSESVGPIQVGSQNEAAAANGLLQRVNSISEHTVTSGAEITTESNQMERESLKQRVPLTLNLENTNASSETQDKSNALSPLSPTVKPSSFYLQMQRRASGHYVTSAVARSTVCAPNSVQNEIKNAEMGKKTSSPDLTSLALQKTSIPSPPADQEKVDDGKNIESSTSPVKSNKPLSFPSCPPAPLNLRTLRTFAVPKPYSSSRPSPFALAVSSAVKRSQSFNKTRTITSQAPREEFPVELSSVPLAAGFSSATSMPEVKSPSLQTVTAGSQNSLMDKKGSHVHSEQKSQAQSGASPDHPRPVTKRQTAMTLPRADPEQIHQSLLAAIRSGEAAAKLKRV</sequence>
<accession>A0A7L2N4S0</accession>
<feature type="domain" description="Cordon-bleu ubiquitin-like" evidence="3">
    <location>
        <begin position="134"/>
        <end position="219"/>
    </location>
</feature>
<feature type="region of interest" description="Disordered" evidence="2">
    <location>
        <begin position="1002"/>
        <end position="1022"/>
    </location>
</feature>
<protein>
    <submittedName>
        <fullName evidence="4">COBL1 protein</fullName>
    </submittedName>
</protein>
<feature type="compositionally biased region" description="Basic and acidic residues" evidence="2">
    <location>
        <begin position="1064"/>
        <end position="1075"/>
    </location>
</feature>
<name>A0A7L2N4S0_9PASS</name>
<dbReference type="InterPro" id="IPR039895">
    <property type="entry name" value="COBL-like"/>
</dbReference>
<feature type="region of interest" description="Disordered" evidence="2">
    <location>
        <begin position="698"/>
        <end position="731"/>
    </location>
</feature>
<evidence type="ECO:0000313" key="5">
    <source>
        <dbReference type="Proteomes" id="UP000587697"/>
    </source>
</evidence>
<feature type="non-terminal residue" evidence="4">
    <location>
        <position position="1"/>
    </location>
</feature>
<dbReference type="AlphaFoldDB" id="A0A7L2N4S0"/>
<dbReference type="FunFam" id="3.10.20.90:FF:000065">
    <property type="entry name" value="Cordon-bleu WH2 repeat protein"/>
    <property type="match status" value="1"/>
</dbReference>
<evidence type="ECO:0000256" key="1">
    <source>
        <dbReference type="ARBA" id="ARBA00022553"/>
    </source>
</evidence>
<feature type="region of interest" description="Disordered" evidence="2">
    <location>
        <begin position="1"/>
        <end position="38"/>
    </location>
</feature>
<proteinExistence type="predicted"/>
<feature type="compositionally biased region" description="Low complexity" evidence="2">
    <location>
        <begin position="470"/>
        <end position="481"/>
    </location>
</feature>
<feature type="region of interest" description="Disordered" evidence="2">
    <location>
        <begin position="1041"/>
        <end position="1111"/>
    </location>
</feature>
<feature type="region of interest" description="Disordered" evidence="2">
    <location>
        <begin position="262"/>
        <end position="447"/>
    </location>
</feature>
<dbReference type="EMBL" id="VWYO01020731">
    <property type="protein sequence ID" value="NXR67238.1"/>
    <property type="molecule type" value="Genomic_DNA"/>
</dbReference>
<feature type="compositionally biased region" description="Basic and acidic residues" evidence="2">
    <location>
        <begin position="941"/>
        <end position="950"/>
    </location>
</feature>
<keyword evidence="5" id="KW-1185">Reference proteome</keyword>
<evidence type="ECO:0000259" key="3">
    <source>
        <dbReference type="Pfam" id="PF09469"/>
    </source>
</evidence>
<organism evidence="4 5">
    <name type="scientific">Rhadina sibilatrix</name>
    <dbReference type="NCBI Taxonomy" id="2585818"/>
    <lineage>
        <taxon>Eukaryota</taxon>
        <taxon>Metazoa</taxon>
        <taxon>Chordata</taxon>
        <taxon>Craniata</taxon>
        <taxon>Vertebrata</taxon>
        <taxon>Euteleostomi</taxon>
        <taxon>Archelosauria</taxon>
        <taxon>Archosauria</taxon>
        <taxon>Dinosauria</taxon>
        <taxon>Saurischia</taxon>
        <taxon>Theropoda</taxon>
        <taxon>Coelurosauria</taxon>
        <taxon>Aves</taxon>
        <taxon>Neognathae</taxon>
        <taxon>Neoaves</taxon>
        <taxon>Telluraves</taxon>
        <taxon>Australaves</taxon>
        <taxon>Passeriformes</taxon>
        <taxon>Sylvioidea</taxon>
        <taxon>Phylloscopidae</taxon>
        <taxon>Rhadina</taxon>
    </lineage>
</organism>
<feature type="region of interest" description="Disordered" evidence="2">
    <location>
        <begin position="463"/>
        <end position="511"/>
    </location>
</feature>
<feature type="compositionally biased region" description="Polar residues" evidence="2">
    <location>
        <begin position="433"/>
        <end position="447"/>
    </location>
</feature>
<feature type="compositionally biased region" description="Polar residues" evidence="2">
    <location>
        <begin position="951"/>
        <end position="963"/>
    </location>
</feature>
<dbReference type="Gene3D" id="3.10.20.90">
    <property type="entry name" value="Phosphatidylinositol 3-kinase Catalytic Subunit, Chain A, domain 1"/>
    <property type="match status" value="1"/>
</dbReference>
<dbReference type="Pfam" id="PF09469">
    <property type="entry name" value="Cobl"/>
    <property type="match status" value="1"/>
</dbReference>
<feature type="compositionally biased region" description="Pro residues" evidence="2">
    <location>
        <begin position="9"/>
        <end position="25"/>
    </location>
</feature>
<dbReference type="PANTHER" id="PTHR21557">
    <property type="entry name" value="CORDON-BLEU"/>
    <property type="match status" value="1"/>
</dbReference>